<dbReference type="GO" id="GO:0020037">
    <property type="term" value="F:heme binding"/>
    <property type="evidence" value="ECO:0007669"/>
    <property type="project" value="InterPro"/>
</dbReference>
<dbReference type="AlphaFoldDB" id="A0AAV5D0R9"/>
<evidence type="ECO:0000313" key="3">
    <source>
        <dbReference type="EMBL" id="GJN03727.1"/>
    </source>
</evidence>
<reference evidence="3" key="1">
    <citation type="journal article" date="2018" name="DNA Res.">
        <title>Multiple hybrid de novo genome assembly of finger millet, an orphan allotetraploid crop.</title>
        <authorList>
            <person name="Hatakeyama M."/>
            <person name="Aluri S."/>
            <person name="Balachadran M.T."/>
            <person name="Sivarajan S.R."/>
            <person name="Patrignani A."/>
            <person name="Gruter S."/>
            <person name="Poveda L."/>
            <person name="Shimizu-Inatsugi R."/>
            <person name="Baeten J."/>
            <person name="Francoijs K.J."/>
            <person name="Nataraja K.N."/>
            <person name="Reddy Y.A.N."/>
            <person name="Phadnis S."/>
            <person name="Ravikumar R.L."/>
            <person name="Schlapbach R."/>
            <person name="Sreeman S.M."/>
            <person name="Shimizu K.K."/>
        </authorList>
    </citation>
    <scope>NUCLEOTIDE SEQUENCE</scope>
</reference>
<keyword evidence="2" id="KW-0472">Membrane</keyword>
<accession>A0AAV5D0R9</accession>
<dbReference type="EMBL" id="BQKI01000010">
    <property type="protein sequence ID" value="GJN03727.1"/>
    <property type="molecule type" value="Genomic_DNA"/>
</dbReference>
<evidence type="ECO:0000256" key="2">
    <source>
        <dbReference type="SAM" id="Phobius"/>
    </source>
</evidence>
<dbReference type="GO" id="GO:0004497">
    <property type="term" value="F:monooxygenase activity"/>
    <property type="evidence" value="ECO:0007669"/>
    <property type="project" value="InterPro"/>
</dbReference>
<dbReference type="InterPro" id="IPR001128">
    <property type="entry name" value="Cyt_P450"/>
</dbReference>
<feature type="transmembrane region" description="Helical" evidence="2">
    <location>
        <begin position="15"/>
        <end position="33"/>
    </location>
</feature>
<gene>
    <name evidence="3" type="primary">ga21203</name>
    <name evidence="3" type="ORF">PR202_ga21203</name>
</gene>
<feature type="compositionally biased region" description="Low complexity" evidence="1">
    <location>
        <begin position="219"/>
        <end position="247"/>
    </location>
</feature>
<evidence type="ECO:0000256" key="1">
    <source>
        <dbReference type="SAM" id="MobiDB-lite"/>
    </source>
</evidence>
<keyword evidence="4" id="KW-1185">Reference proteome</keyword>
<feature type="compositionally biased region" description="Low complexity" evidence="1">
    <location>
        <begin position="314"/>
        <end position="325"/>
    </location>
</feature>
<organism evidence="3 4">
    <name type="scientific">Eleusine coracana subsp. coracana</name>
    <dbReference type="NCBI Taxonomy" id="191504"/>
    <lineage>
        <taxon>Eukaryota</taxon>
        <taxon>Viridiplantae</taxon>
        <taxon>Streptophyta</taxon>
        <taxon>Embryophyta</taxon>
        <taxon>Tracheophyta</taxon>
        <taxon>Spermatophyta</taxon>
        <taxon>Magnoliopsida</taxon>
        <taxon>Liliopsida</taxon>
        <taxon>Poales</taxon>
        <taxon>Poaceae</taxon>
        <taxon>PACMAD clade</taxon>
        <taxon>Chloridoideae</taxon>
        <taxon>Cynodonteae</taxon>
        <taxon>Eleusininae</taxon>
        <taxon>Eleusine</taxon>
    </lineage>
</organism>
<keyword evidence="2" id="KW-1133">Transmembrane helix</keyword>
<dbReference type="PANTHER" id="PTHR24299:SF46">
    <property type="entry name" value="CYTOCHROME P450"/>
    <property type="match status" value="1"/>
</dbReference>
<dbReference type="PANTHER" id="PTHR24299">
    <property type="entry name" value="CYTOCHROME P450 FAMILY 1"/>
    <property type="match status" value="1"/>
</dbReference>
<dbReference type="Proteomes" id="UP001054889">
    <property type="component" value="Unassembled WGS sequence"/>
</dbReference>
<proteinExistence type="predicted"/>
<keyword evidence="2" id="KW-0812">Transmembrane</keyword>
<dbReference type="Pfam" id="PF00067">
    <property type="entry name" value="p450"/>
    <property type="match status" value="1"/>
</dbReference>
<name>A0AAV5D0R9_ELECO</name>
<feature type="region of interest" description="Disordered" evidence="1">
    <location>
        <begin position="212"/>
        <end position="348"/>
    </location>
</feature>
<sequence>MLARLCSHKKVERNFWLLLATLPISLLYHLTSLRRPSGNSRRLPGLRPLPIIGNLLHLNGNLHHMLTHLARVHGPVILLKMGITTTVVVSSGDAAREAFTRHDRRLATRTVPDTAHFLYGFSKRSMIWVRSSDHRSKTMPSSQDVWRSTRKVRDLVKCPQRTPQFCSRRPPRQRRCWRPPPRRCPLAAVLSLFPDEAALKPAPGVATCARTWRHPNRRSSPALASPLAPGPGTTRAPPPSRSSTPAPDLGGGRGPPEKPRVAGAEVGKGKLTLPVPRAASGSPTASSRGRPAPRRRHRPSPLRCRPSPSPPLTPATGAAACACPRSLEDAPDAATPAPGSALPPEPHSCYRRCGSCTGWRGRS</sequence>
<comment type="caution">
    <text evidence="3">The sequence shown here is derived from an EMBL/GenBank/DDBJ whole genome shotgun (WGS) entry which is preliminary data.</text>
</comment>
<protein>
    <submittedName>
        <fullName evidence="3">Uncharacterized protein</fullName>
    </submittedName>
</protein>
<feature type="compositionally biased region" description="Basic residues" evidence="1">
    <location>
        <begin position="291"/>
        <end position="300"/>
    </location>
</feature>
<reference evidence="3" key="2">
    <citation type="submission" date="2021-12" db="EMBL/GenBank/DDBJ databases">
        <title>Resequencing data analysis of finger millet.</title>
        <authorList>
            <person name="Hatakeyama M."/>
            <person name="Aluri S."/>
            <person name="Balachadran M.T."/>
            <person name="Sivarajan S.R."/>
            <person name="Poveda L."/>
            <person name="Shimizu-Inatsugi R."/>
            <person name="Schlapbach R."/>
            <person name="Sreeman S.M."/>
            <person name="Shimizu K.K."/>
        </authorList>
    </citation>
    <scope>NUCLEOTIDE SEQUENCE</scope>
</reference>
<dbReference type="Gene3D" id="1.10.630.10">
    <property type="entry name" value="Cytochrome P450"/>
    <property type="match status" value="1"/>
</dbReference>
<dbReference type="GO" id="GO:0005506">
    <property type="term" value="F:iron ion binding"/>
    <property type="evidence" value="ECO:0007669"/>
    <property type="project" value="InterPro"/>
</dbReference>
<dbReference type="InterPro" id="IPR036396">
    <property type="entry name" value="Cyt_P450_sf"/>
</dbReference>
<dbReference type="GO" id="GO:0016705">
    <property type="term" value="F:oxidoreductase activity, acting on paired donors, with incorporation or reduction of molecular oxygen"/>
    <property type="evidence" value="ECO:0007669"/>
    <property type="project" value="InterPro"/>
</dbReference>
<evidence type="ECO:0000313" key="4">
    <source>
        <dbReference type="Proteomes" id="UP001054889"/>
    </source>
</evidence>
<dbReference type="SUPFAM" id="SSF48264">
    <property type="entry name" value="Cytochrome P450"/>
    <property type="match status" value="1"/>
</dbReference>